<proteinExistence type="predicted"/>
<name>A0A562Y7C0_9FLAO</name>
<evidence type="ECO:0000313" key="3">
    <source>
        <dbReference type="Proteomes" id="UP000295814"/>
    </source>
</evidence>
<dbReference type="Proteomes" id="UP000295814">
    <property type="component" value="Unassembled WGS sequence"/>
</dbReference>
<organism evidence="2 3">
    <name type="scientific">Seonamhaeicola sediminis</name>
    <dbReference type="NCBI Taxonomy" id="2528206"/>
    <lineage>
        <taxon>Bacteria</taxon>
        <taxon>Pseudomonadati</taxon>
        <taxon>Bacteroidota</taxon>
        <taxon>Flavobacteriia</taxon>
        <taxon>Flavobacteriales</taxon>
        <taxon>Flavobacteriaceae</taxon>
    </lineage>
</organism>
<protein>
    <submittedName>
        <fullName evidence="2">Uncharacterized protein</fullName>
    </submittedName>
</protein>
<dbReference type="EMBL" id="SMZJ02000024">
    <property type="protein sequence ID" value="TWO30334.1"/>
    <property type="molecule type" value="Genomic_DNA"/>
</dbReference>
<keyword evidence="1" id="KW-0472">Membrane</keyword>
<keyword evidence="3" id="KW-1185">Reference proteome</keyword>
<dbReference type="RefSeq" id="WP_133357619.1">
    <property type="nucleotide sequence ID" value="NZ_SMZJ02000024.1"/>
</dbReference>
<comment type="caution">
    <text evidence="2">The sequence shown here is derived from an EMBL/GenBank/DDBJ whole genome shotgun (WGS) entry which is preliminary data.</text>
</comment>
<dbReference type="AlphaFoldDB" id="A0A562Y7C0"/>
<accession>A0A562Y7C0</accession>
<keyword evidence="1" id="KW-0812">Transmembrane</keyword>
<evidence type="ECO:0000256" key="1">
    <source>
        <dbReference type="SAM" id="Phobius"/>
    </source>
</evidence>
<feature type="transmembrane region" description="Helical" evidence="1">
    <location>
        <begin position="58"/>
        <end position="79"/>
    </location>
</feature>
<gene>
    <name evidence="2" type="ORF">E1J38_014855</name>
</gene>
<evidence type="ECO:0000313" key="2">
    <source>
        <dbReference type="EMBL" id="TWO30334.1"/>
    </source>
</evidence>
<feature type="transmembrane region" description="Helical" evidence="1">
    <location>
        <begin position="30"/>
        <end position="51"/>
    </location>
</feature>
<keyword evidence="1" id="KW-1133">Transmembrane helix</keyword>
<reference evidence="2 3" key="1">
    <citation type="submission" date="2019-07" db="EMBL/GenBank/DDBJ databases">
        <title>Seonamhaeicola sp. W255 draft genome.</title>
        <authorList>
            <person name="Zhang X.-Y."/>
            <person name="Zhang R."/>
            <person name="Zhong Y.-L."/>
            <person name="Du Z.-J."/>
        </authorList>
    </citation>
    <scope>NUCLEOTIDE SEQUENCE [LARGE SCALE GENOMIC DNA]</scope>
    <source>
        <strain evidence="2 3">W255</strain>
    </source>
</reference>
<sequence>MKSHQKLWSLFFLIAPAVYIGMEHGFWKGIIALGIYAVLSMIVGWISVLSFPTKFMGIWAYLKGPIIAGIIIIGFNYFMS</sequence>